<dbReference type="AlphaFoldDB" id="A0A8J7SH10"/>
<sequence length="234" mass="25599">MAFRPPNGVSDQPFDAQFMKGPVWRLEDPGQAVEAVATARPIGIQLIHGRFDPVVDLSGLGFRRIETLVTYEGPLDPAVGMPSGIRPGDPADANACREIAGAAFTHDRWHADPEIPDRAAVAFKGAWVENDLRGRADTVLIATDPDDARMVQGFLLVLERRGVAIIDLIAVAPRMQGRGVGRRLMTALSAACGGRCAIGRAGTQETNLDAIRLYERCGWRLVDRKITWHWTPRE</sequence>
<dbReference type="Gene3D" id="3.40.630.30">
    <property type="match status" value="1"/>
</dbReference>
<dbReference type="EC" id="2.3.1.-" evidence="4"/>
<keyword evidence="5" id="KW-1185">Reference proteome</keyword>
<reference evidence="4" key="1">
    <citation type="submission" date="2021-04" db="EMBL/GenBank/DDBJ databases">
        <authorList>
            <person name="Zhang D.-C."/>
        </authorList>
    </citation>
    <scope>NUCLEOTIDE SEQUENCE</scope>
    <source>
        <strain evidence="4">CGMCC 1.15697</strain>
    </source>
</reference>
<gene>
    <name evidence="4" type="ORF">KAJ83_03645</name>
</gene>
<organism evidence="4 5">
    <name type="scientific">Marivibrio halodurans</name>
    <dbReference type="NCBI Taxonomy" id="2039722"/>
    <lineage>
        <taxon>Bacteria</taxon>
        <taxon>Pseudomonadati</taxon>
        <taxon>Pseudomonadota</taxon>
        <taxon>Alphaproteobacteria</taxon>
        <taxon>Rhodospirillales</taxon>
        <taxon>Rhodospirillaceae</taxon>
        <taxon>Marivibrio</taxon>
    </lineage>
</organism>
<accession>A0A8J7SH10</accession>
<keyword evidence="1 4" id="KW-0808">Transferase</keyword>
<dbReference type="PANTHER" id="PTHR43877">
    <property type="entry name" value="AMINOALKYLPHOSPHONATE N-ACETYLTRANSFERASE-RELATED-RELATED"/>
    <property type="match status" value="1"/>
</dbReference>
<dbReference type="PANTHER" id="PTHR43877:SF2">
    <property type="entry name" value="AMINOALKYLPHOSPHONATE N-ACETYLTRANSFERASE-RELATED"/>
    <property type="match status" value="1"/>
</dbReference>
<evidence type="ECO:0000313" key="4">
    <source>
        <dbReference type="EMBL" id="MBP5856088.1"/>
    </source>
</evidence>
<dbReference type="EMBL" id="JAGMWN010000001">
    <property type="protein sequence ID" value="MBP5856088.1"/>
    <property type="molecule type" value="Genomic_DNA"/>
</dbReference>
<evidence type="ECO:0000256" key="1">
    <source>
        <dbReference type="ARBA" id="ARBA00022679"/>
    </source>
</evidence>
<name>A0A8J7SH10_9PROT</name>
<dbReference type="Pfam" id="PF00583">
    <property type="entry name" value="Acetyltransf_1"/>
    <property type="match status" value="1"/>
</dbReference>
<dbReference type="CDD" id="cd04301">
    <property type="entry name" value="NAT_SF"/>
    <property type="match status" value="1"/>
</dbReference>
<evidence type="ECO:0000259" key="3">
    <source>
        <dbReference type="PROSITE" id="PS51186"/>
    </source>
</evidence>
<evidence type="ECO:0000256" key="2">
    <source>
        <dbReference type="ARBA" id="ARBA00023315"/>
    </source>
</evidence>
<proteinExistence type="predicted"/>
<dbReference type="InterPro" id="IPR000182">
    <property type="entry name" value="GNAT_dom"/>
</dbReference>
<dbReference type="GO" id="GO:0016747">
    <property type="term" value="F:acyltransferase activity, transferring groups other than amino-acyl groups"/>
    <property type="evidence" value="ECO:0007669"/>
    <property type="project" value="InterPro"/>
</dbReference>
<dbReference type="InterPro" id="IPR050832">
    <property type="entry name" value="Bact_Acetyltransf"/>
</dbReference>
<dbReference type="SUPFAM" id="SSF55729">
    <property type="entry name" value="Acyl-CoA N-acyltransferases (Nat)"/>
    <property type="match status" value="1"/>
</dbReference>
<dbReference type="PROSITE" id="PS51186">
    <property type="entry name" value="GNAT"/>
    <property type="match status" value="1"/>
</dbReference>
<dbReference type="InterPro" id="IPR016181">
    <property type="entry name" value="Acyl_CoA_acyltransferase"/>
</dbReference>
<comment type="caution">
    <text evidence="4">The sequence shown here is derived from an EMBL/GenBank/DDBJ whole genome shotgun (WGS) entry which is preliminary data.</text>
</comment>
<keyword evidence="2 4" id="KW-0012">Acyltransferase</keyword>
<evidence type="ECO:0000313" key="5">
    <source>
        <dbReference type="Proteomes" id="UP000672602"/>
    </source>
</evidence>
<protein>
    <submittedName>
        <fullName evidence="4">GNAT family N-acetyltransferase</fullName>
        <ecNumber evidence="4">2.3.1.-</ecNumber>
    </submittedName>
</protein>
<dbReference type="Proteomes" id="UP000672602">
    <property type="component" value="Unassembled WGS sequence"/>
</dbReference>
<feature type="domain" description="N-acetyltransferase" evidence="3">
    <location>
        <begin position="83"/>
        <end position="234"/>
    </location>
</feature>